<dbReference type="AlphaFoldDB" id="A0A9Q1BA67"/>
<name>A0A9Q1BA67_HOLLE</name>
<evidence type="ECO:0000313" key="9">
    <source>
        <dbReference type="Proteomes" id="UP001152320"/>
    </source>
</evidence>
<feature type="transmembrane region" description="Helical" evidence="6">
    <location>
        <begin position="103"/>
        <end position="124"/>
    </location>
</feature>
<gene>
    <name evidence="8" type="ORF">HOLleu_44928</name>
</gene>
<evidence type="ECO:0000256" key="1">
    <source>
        <dbReference type="ARBA" id="ARBA00004141"/>
    </source>
</evidence>
<dbReference type="Proteomes" id="UP001152320">
    <property type="component" value="Unassembled WGS sequence"/>
</dbReference>
<dbReference type="SUPFAM" id="SSF103481">
    <property type="entry name" value="Multidrug resistance efflux transporter EmrE"/>
    <property type="match status" value="1"/>
</dbReference>
<feature type="transmembrane region" description="Helical" evidence="6">
    <location>
        <begin position="253"/>
        <end position="273"/>
    </location>
</feature>
<keyword evidence="9" id="KW-1185">Reference proteome</keyword>
<feature type="transmembrane region" description="Helical" evidence="6">
    <location>
        <begin position="280"/>
        <end position="300"/>
    </location>
</feature>
<dbReference type="GO" id="GO:0016020">
    <property type="term" value="C:membrane"/>
    <property type="evidence" value="ECO:0007669"/>
    <property type="project" value="UniProtKB-SubCell"/>
</dbReference>
<feature type="region of interest" description="Disordered" evidence="5">
    <location>
        <begin position="424"/>
        <end position="449"/>
    </location>
</feature>
<accession>A0A9Q1BA67</accession>
<keyword evidence="3 6" id="KW-1133">Transmembrane helix</keyword>
<dbReference type="Pfam" id="PF00892">
    <property type="entry name" value="EamA"/>
    <property type="match status" value="2"/>
</dbReference>
<feature type="transmembrane region" description="Helical" evidence="6">
    <location>
        <begin position="218"/>
        <end position="241"/>
    </location>
</feature>
<feature type="transmembrane region" description="Helical" evidence="6">
    <location>
        <begin position="345"/>
        <end position="365"/>
    </location>
</feature>
<evidence type="ECO:0000313" key="8">
    <source>
        <dbReference type="EMBL" id="KAJ8017569.1"/>
    </source>
</evidence>
<keyword evidence="4 6" id="KW-0472">Membrane</keyword>
<dbReference type="OrthoDB" id="306876at2759"/>
<dbReference type="EMBL" id="JAIZAY010001472">
    <property type="protein sequence ID" value="KAJ8017569.1"/>
    <property type="molecule type" value="Genomic_DNA"/>
</dbReference>
<evidence type="ECO:0000256" key="2">
    <source>
        <dbReference type="ARBA" id="ARBA00022692"/>
    </source>
</evidence>
<dbReference type="PANTHER" id="PTHR22911">
    <property type="entry name" value="ACYL-MALONYL CONDENSING ENZYME-RELATED"/>
    <property type="match status" value="1"/>
</dbReference>
<dbReference type="InterPro" id="IPR037185">
    <property type="entry name" value="EmrE-like"/>
</dbReference>
<evidence type="ECO:0000256" key="3">
    <source>
        <dbReference type="ARBA" id="ARBA00022989"/>
    </source>
</evidence>
<dbReference type="PANTHER" id="PTHR22911:SF6">
    <property type="entry name" value="SOLUTE CARRIER FAMILY 35 MEMBER G1"/>
    <property type="match status" value="1"/>
</dbReference>
<reference evidence="8" key="1">
    <citation type="submission" date="2021-10" db="EMBL/GenBank/DDBJ databases">
        <title>Tropical sea cucumber genome reveals ecological adaptation and Cuvierian tubules defense mechanism.</title>
        <authorList>
            <person name="Chen T."/>
        </authorList>
    </citation>
    <scope>NUCLEOTIDE SEQUENCE</scope>
    <source>
        <strain evidence="8">Nanhai2018</strain>
        <tissue evidence="8">Muscle</tissue>
    </source>
</reference>
<feature type="transmembrane region" description="Helical" evidence="6">
    <location>
        <begin position="371"/>
        <end position="389"/>
    </location>
</feature>
<comment type="subcellular location">
    <subcellularLocation>
        <location evidence="1">Membrane</location>
        <topology evidence="1">Multi-pass membrane protein</topology>
    </subcellularLocation>
</comment>
<comment type="caution">
    <text evidence="8">The sequence shown here is derived from an EMBL/GenBank/DDBJ whole genome shotgun (WGS) entry which is preliminary data.</text>
</comment>
<feature type="transmembrane region" description="Helical" evidence="6">
    <location>
        <begin position="130"/>
        <end position="151"/>
    </location>
</feature>
<organism evidence="8 9">
    <name type="scientific">Holothuria leucospilota</name>
    <name type="common">Black long sea cucumber</name>
    <name type="synonym">Mertensiothuria leucospilota</name>
    <dbReference type="NCBI Taxonomy" id="206669"/>
    <lineage>
        <taxon>Eukaryota</taxon>
        <taxon>Metazoa</taxon>
        <taxon>Echinodermata</taxon>
        <taxon>Eleutherozoa</taxon>
        <taxon>Echinozoa</taxon>
        <taxon>Holothuroidea</taxon>
        <taxon>Aspidochirotacea</taxon>
        <taxon>Aspidochirotida</taxon>
        <taxon>Holothuriidae</taxon>
        <taxon>Holothuria</taxon>
    </lineage>
</organism>
<evidence type="ECO:0000256" key="6">
    <source>
        <dbReference type="SAM" id="Phobius"/>
    </source>
</evidence>
<dbReference type="InterPro" id="IPR000620">
    <property type="entry name" value="EamA_dom"/>
</dbReference>
<feature type="domain" description="EamA" evidence="7">
    <location>
        <begin position="102"/>
        <end position="234"/>
    </location>
</feature>
<feature type="transmembrane region" description="Helical" evidence="6">
    <location>
        <begin position="163"/>
        <end position="183"/>
    </location>
</feature>
<feature type="transmembrane region" description="Helical" evidence="6">
    <location>
        <begin position="189"/>
        <end position="211"/>
    </location>
</feature>
<feature type="domain" description="EamA" evidence="7">
    <location>
        <begin position="255"/>
        <end position="387"/>
    </location>
</feature>
<keyword evidence="2 6" id="KW-0812">Transmembrane</keyword>
<proteinExistence type="predicted"/>
<sequence length="449" mass="49161">MANDNTAFKRGDEDEREGDILGCNGNDVHMKTVAVTANEITVDEVTFEDVPLDDVTNGYVTSVSSETRTVTESNENSDKAVTSSDEPLSCFERFRLLVYHRRGLLFAVLGAFCFSIEDTLMDVLAQTLDVFQISCMVSSIIVAFSAVALIGGKIAPPKKKLEYLLLLITGILLSLGLPTAILSLKYMDLGASIAVIYTMPIFTGIFGWIILREALRIIDLFFALISFGGVVLIAQPAFLFGESENEDNEEENLLLGTILGLASAVTFALMVVISRKQTDMGLHLFVLMFCNGVVSCFVNAMVCTFTDAWKMPSGVEWGEIIAFGVLDFVAQISLILAIMSEVAFLVSIATTSEVIFSFLWQIIIFRIIPDWQTGVGAFLIISSCVGIALKKPKVSTPENDEKKVEEGGVDNVSALCTEEDEISVKNEETSCKNDQNHVQEREVRVNTPT</sequence>
<evidence type="ECO:0000256" key="4">
    <source>
        <dbReference type="ARBA" id="ARBA00023136"/>
    </source>
</evidence>
<feature type="transmembrane region" description="Helical" evidence="6">
    <location>
        <begin position="320"/>
        <end position="338"/>
    </location>
</feature>
<evidence type="ECO:0000256" key="5">
    <source>
        <dbReference type="SAM" id="MobiDB-lite"/>
    </source>
</evidence>
<protein>
    <submittedName>
        <fullName evidence="8">Solute carrier family 35 member G1</fullName>
    </submittedName>
</protein>
<evidence type="ECO:0000259" key="7">
    <source>
        <dbReference type="Pfam" id="PF00892"/>
    </source>
</evidence>